<dbReference type="EMBL" id="CAJNDS010002068">
    <property type="protein sequence ID" value="CAE7302272.1"/>
    <property type="molecule type" value="Genomic_DNA"/>
</dbReference>
<protein>
    <submittedName>
        <fullName evidence="1">Uncharacterized protein</fullName>
    </submittedName>
</protein>
<proteinExistence type="predicted"/>
<dbReference type="OrthoDB" id="7403325at2759"/>
<evidence type="ECO:0000313" key="2">
    <source>
        <dbReference type="Proteomes" id="UP000604046"/>
    </source>
</evidence>
<evidence type="ECO:0000313" key="1">
    <source>
        <dbReference type="EMBL" id="CAE7302272.1"/>
    </source>
</evidence>
<gene>
    <name evidence="1" type="ORF">SNAT2548_LOCUS15898</name>
</gene>
<reference evidence="1" key="1">
    <citation type="submission" date="2021-02" db="EMBL/GenBank/DDBJ databases">
        <authorList>
            <person name="Dougan E. K."/>
            <person name="Rhodes N."/>
            <person name="Thang M."/>
            <person name="Chan C."/>
        </authorList>
    </citation>
    <scope>NUCLEOTIDE SEQUENCE</scope>
</reference>
<dbReference type="AlphaFoldDB" id="A0A812N9F2"/>
<organism evidence="1 2">
    <name type="scientific">Symbiodinium natans</name>
    <dbReference type="NCBI Taxonomy" id="878477"/>
    <lineage>
        <taxon>Eukaryota</taxon>
        <taxon>Sar</taxon>
        <taxon>Alveolata</taxon>
        <taxon>Dinophyceae</taxon>
        <taxon>Suessiales</taxon>
        <taxon>Symbiodiniaceae</taxon>
        <taxon>Symbiodinium</taxon>
    </lineage>
</organism>
<keyword evidence="2" id="KW-1185">Reference proteome</keyword>
<name>A0A812N9F2_9DINO</name>
<comment type="caution">
    <text evidence="1">The sequence shown here is derived from an EMBL/GenBank/DDBJ whole genome shotgun (WGS) entry which is preliminary data.</text>
</comment>
<sequence length="167" mass="18878">MDALHVNVLDENTFEVPVAATGQCPSHPHPLLYLRTSQDEVYMVIIPWHGAVPVRDEDVFLRCTEILRGAQPLEDNPFAAIRLYHLDVRRAVHPCRVDNPADFGMPTERLHAFEFSSLAVSSGRVMPGKLQSTLPGERFIARRPFAVCFWQKEMDDLNVPFSVTLVP</sequence>
<accession>A0A812N9F2</accession>
<dbReference type="Proteomes" id="UP000604046">
    <property type="component" value="Unassembled WGS sequence"/>
</dbReference>